<evidence type="ECO:0000313" key="3">
    <source>
        <dbReference type="EMBL" id="SLM09899.1"/>
    </source>
</evidence>
<name>A0A3P3XG06_9SPIR</name>
<gene>
    <name evidence="3" type="ORF">SPIROBIBN47_100129</name>
</gene>
<feature type="chain" id="PRO_5018187848" description="TPM domain-containing protein" evidence="2">
    <location>
        <begin position="25"/>
        <end position="293"/>
    </location>
</feature>
<organism evidence="3">
    <name type="scientific">uncultured spirochete</name>
    <dbReference type="NCBI Taxonomy" id="156406"/>
    <lineage>
        <taxon>Bacteria</taxon>
        <taxon>Pseudomonadati</taxon>
        <taxon>Spirochaetota</taxon>
        <taxon>Spirochaetia</taxon>
        <taxon>Spirochaetales</taxon>
        <taxon>environmental samples</taxon>
    </lineage>
</organism>
<reference evidence="3" key="1">
    <citation type="submission" date="2017-02" db="EMBL/GenBank/DDBJ databases">
        <authorList>
            <person name="Regsiter A."/>
            <person name="William W."/>
        </authorList>
    </citation>
    <scope>NUCLEOTIDE SEQUENCE</scope>
    <source>
        <strain evidence="3">Bib</strain>
    </source>
</reference>
<keyword evidence="1" id="KW-0812">Transmembrane</keyword>
<feature type="transmembrane region" description="Helical" evidence="1">
    <location>
        <begin position="255"/>
        <end position="283"/>
    </location>
</feature>
<dbReference type="EMBL" id="FWDM01000002">
    <property type="protein sequence ID" value="SLM09899.1"/>
    <property type="molecule type" value="Genomic_DNA"/>
</dbReference>
<dbReference type="AlphaFoldDB" id="A0A3P3XG06"/>
<feature type="transmembrane region" description="Helical" evidence="1">
    <location>
        <begin position="224"/>
        <end position="243"/>
    </location>
</feature>
<protein>
    <recommendedName>
        <fullName evidence="4">TPM domain-containing protein</fullName>
    </recommendedName>
</protein>
<evidence type="ECO:0008006" key="4">
    <source>
        <dbReference type="Google" id="ProtNLM"/>
    </source>
</evidence>
<feature type="signal peptide" evidence="2">
    <location>
        <begin position="1"/>
        <end position="24"/>
    </location>
</feature>
<evidence type="ECO:0000256" key="1">
    <source>
        <dbReference type="SAM" id="Phobius"/>
    </source>
</evidence>
<evidence type="ECO:0000256" key="2">
    <source>
        <dbReference type="SAM" id="SignalP"/>
    </source>
</evidence>
<keyword evidence="1" id="KW-0472">Membrane</keyword>
<sequence>MKTFKGSALLAALVFLFLTSNVFCQTVPANIALAFPVRIEMSALNHLIAENSSEWDIWASVRQGLASNQTLSNGSPLPEAGSFVRLLKESFQTRIETRSIAVLDLDAMKVLGEKSNSTLLEAGELKGAQFFVCTVYAVEGSAFRFGMALLEKSGKGSTYFSDPVDVFSISKAVQAATESMILRGTFSAKTVIAPSMANASANLPKTEPWILKSRYEKANNTFKFAIGGVSISLSAAFLSAGLWQTYQEAAIRNSAFNSAVTISGIAAGASIAATAVFLTAAIWNAVTILQTTR</sequence>
<keyword evidence="1" id="KW-1133">Transmembrane helix</keyword>
<proteinExistence type="predicted"/>
<keyword evidence="2" id="KW-0732">Signal</keyword>
<accession>A0A3P3XG06</accession>